<evidence type="ECO:0000256" key="3">
    <source>
        <dbReference type="ARBA" id="ARBA00022694"/>
    </source>
</evidence>
<comment type="similarity">
    <text evidence="8">Belongs to the tRNA nucleotidyltransferase/poly(A) polymerase family.</text>
</comment>
<evidence type="ECO:0000256" key="1">
    <source>
        <dbReference type="ARBA" id="ARBA00001946"/>
    </source>
</evidence>
<dbReference type="GO" id="GO:0004810">
    <property type="term" value="F:CCA tRNA nucleotidyltransferase activity"/>
    <property type="evidence" value="ECO:0007669"/>
    <property type="project" value="UniProtKB-EC"/>
</dbReference>
<keyword evidence="6" id="KW-0547">Nucleotide-binding</keyword>
<reference evidence="11 12" key="1">
    <citation type="submission" date="2017-03" db="EMBL/GenBank/DDBJ databases">
        <authorList>
            <person name="Afonso C.L."/>
            <person name="Miller P.J."/>
            <person name="Scott M.A."/>
            <person name="Spackman E."/>
            <person name="Goraichik I."/>
            <person name="Dimitrov K.M."/>
            <person name="Suarez D.L."/>
            <person name="Swayne D.E."/>
        </authorList>
    </citation>
    <scope>NUCLEOTIDE SEQUENCE [LARGE SCALE GENOMIC DNA]</scope>
    <source>
        <strain evidence="11 12">CECT 7639</strain>
    </source>
</reference>
<dbReference type="InterPro" id="IPR002646">
    <property type="entry name" value="PolA_pol_head_dom"/>
</dbReference>
<dbReference type="InterPro" id="IPR050264">
    <property type="entry name" value="Bact_CCA-adding_enz_type3_sf"/>
</dbReference>
<name>A0A1Y5TTY4_9RHOB</name>
<proteinExistence type="inferred from homology"/>
<dbReference type="GO" id="GO:0046872">
    <property type="term" value="F:metal ion binding"/>
    <property type="evidence" value="ECO:0007669"/>
    <property type="project" value="UniProtKB-KW"/>
</dbReference>
<comment type="cofactor">
    <cofactor evidence="1">
        <name>Mg(2+)</name>
        <dbReference type="ChEBI" id="CHEBI:18420"/>
    </cofactor>
</comment>
<dbReference type="Pfam" id="PF12627">
    <property type="entry name" value="PolyA_pol_RNAbd"/>
    <property type="match status" value="1"/>
</dbReference>
<feature type="domain" description="Poly A polymerase head" evidence="9">
    <location>
        <begin position="30"/>
        <end position="150"/>
    </location>
</feature>
<keyword evidence="7" id="KW-0460">Magnesium</keyword>
<keyword evidence="4 11" id="KW-0548">Nucleotidyltransferase</keyword>
<dbReference type="PANTHER" id="PTHR46173:SF1">
    <property type="entry name" value="CCA TRNA NUCLEOTIDYLTRANSFERASE 1, MITOCHONDRIAL"/>
    <property type="match status" value="1"/>
</dbReference>
<dbReference type="AlphaFoldDB" id="A0A1Y5TTY4"/>
<dbReference type="RefSeq" id="WP_085797701.1">
    <property type="nucleotide sequence ID" value="NZ_FWFO01000005.1"/>
</dbReference>
<dbReference type="PANTHER" id="PTHR46173">
    <property type="entry name" value="CCA TRNA NUCLEOTIDYLTRANSFERASE 1, MITOCHONDRIAL"/>
    <property type="match status" value="1"/>
</dbReference>
<evidence type="ECO:0000313" key="11">
    <source>
        <dbReference type="EMBL" id="SLN69626.1"/>
    </source>
</evidence>
<keyword evidence="2 8" id="KW-0808">Transferase</keyword>
<dbReference type="SUPFAM" id="SSF81891">
    <property type="entry name" value="Poly A polymerase C-terminal region-like"/>
    <property type="match status" value="1"/>
</dbReference>
<accession>A0A1Y5TTY4</accession>
<dbReference type="OrthoDB" id="9805698at2"/>
<gene>
    <name evidence="11" type="primary">cca</name>
    <name evidence="11" type="ORF">TRL7639_04056</name>
</gene>
<sequence length="384" mass="40895">MIRIAENWLTSPATQRVCKVLTDGGAQALFVGGCVRNALLGAPVSDIDISTNVHPERVMELAKAAGIKAVPTGIEHGTVTLVQAGEPFEITTFRRDVETDGRRAVVAFADTIEEDAARRDFTMNAIYAQPDGTVIDPLGGLPDLHARRVRFIGTAAHRIREDFLRSLRFFRFHAWYGDAEAGFDADSLAAIADNLVGLERLSRERVGAETLKLLGAPDPAPSVAAMRTSGVLGALLPGADDRALAPVVHFEGELGRSPDPLLRLAALCGAEVVGTLRLSKAQLKAVSSLRAAASGTASAAELGYRLGADPALATMILRSAQLEMPLAADVTRDVEKGARAVFPVTAKDLLPDYKGRELGGKLSQLERDWIESGFALTRANLLST</sequence>
<evidence type="ECO:0000256" key="5">
    <source>
        <dbReference type="ARBA" id="ARBA00022723"/>
    </source>
</evidence>
<dbReference type="CDD" id="cd05398">
    <property type="entry name" value="NT_ClassII-CCAase"/>
    <property type="match status" value="1"/>
</dbReference>
<evidence type="ECO:0000259" key="10">
    <source>
        <dbReference type="Pfam" id="PF12627"/>
    </source>
</evidence>
<protein>
    <submittedName>
        <fullName evidence="11">CCA-adding enzyme</fullName>
        <ecNumber evidence="11">2.7.7.72</ecNumber>
    </submittedName>
</protein>
<dbReference type="GO" id="GO:0000166">
    <property type="term" value="F:nucleotide binding"/>
    <property type="evidence" value="ECO:0007669"/>
    <property type="project" value="UniProtKB-KW"/>
</dbReference>
<keyword evidence="12" id="KW-1185">Reference proteome</keyword>
<dbReference type="InterPro" id="IPR032828">
    <property type="entry name" value="PolyA_RNA-bd"/>
</dbReference>
<dbReference type="GO" id="GO:0008033">
    <property type="term" value="P:tRNA processing"/>
    <property type="evidence" value="ECO:0007669"/>
    <property type="project" value="UniProtKB-KW"/>
</dbReference>
<evidence type="ECO:0000256" key="4">
    <source>
        <dbReference type="ARBA" id="ARBA00022695"/>
    </source>
</evidence>
<evidence type="ECO:0000256" key="2">
    <source>
        <dbReference type="ARBA" id="ARBA00022679"/>
    </source>
</evidence>
<evidence type="ECO:0000259" key="9">
    <source>
        <dbReference type="Pfam" id="PF01743"/>
    </source>
</evidence>
<organism evidence="11 12">
    <name type="scientific">Falsiruegeria litorea R37</name>
    <dbReference type="NCBI Taxonomy" id="1200284"/>
    <lineage>
        <taxon>Bacteria</taxon>
        <taxon>Pseudomonadati</taxon>
        <taxon>Pseudomonadota</taxon>
        <taxon>Alphaproteobacteria</taxon>
        <taxon>Rhodobacterales</taxon>
        <taxon>Roseobacteraceae</taxon>
        <taxon>Falsiruegeria</taxon>
    </lineage>
</organism>
<dbReference type="GO" id="GO:0000049">
    <property type="term" value="F:tRNA binding"/>
    <property type="evidence" value="ECO:0007669"/>
    <property type="project" value="TreeGrafter"/>
</dbReference>
<feature type="domain" description="tRNA nucleotidyltransferase/poly(A) polymerase RNA and SrmB- binding" evidence="10">
    <location>
        <begin position="184"/>
        <end position="240"/>
    </location>
</feature>
<dbReference type="InterPro" id="IPR043519">
    <property type="entry name" value="NT_sf"/>
</dbReference>
<dbReference type="EMBL" id="FWFO01000005">
    <property type="protein sequence ID" value="SLN69626.1"/>
    <property type="molecule type" value="Genomic_DNA"/>
</dbReference>
<evidence type="ECO:0000256" key="6">
    <source>
        <dbReference type="ARBA" id="ARBA00022741"/>
    </source>
</evidence>
<dbReference type="EC" id="2.7.7.72" evidence="11"/>
<evidence type="ECO:0000313" key="12">
    <source>
        <dbReference type="Proteomes" id="UP000193077"/>
    </source>
</evidence>
<keyword evidence="5" id="KW-0479">Metal-binding</keyword>
<dbReference type="Proteomes" id="UP000193077">
    <property type="component" value="Unassembled WGS sequence"/>
</dbReference>
<dbReference type="SUPFAM" id="SSF81301">
    <property type="entry name" value="Nucleotidyltransferase"/>
    <property type="match status" value="1"/>
</dbReference>
<keyword evidence="3" id="KW-0819">tRNA processing</keyword>
<evidence type="ECO:0000256" key="7">
    <source>
        <dbReference type="ARBA" id="ARBA00022842"/>
    </source>
</evidence>
<dbReference type="Gene3D" id="1.10.3090.10">
    <property type="entry name" value="cca-adding enzyme, domain 2"/>
    <property type="match status" value="1"/>
</dbReference>
<keyword evidence="8" id="KW-0694">RNA-binding</keyword>
<dbReference type="Pfam" id="PF01743">
    <property type="entry name" value="PolyA_pol"/>
    <property type="match status" value="1"/>
</dbReference>
<evidence type="ECO:0000256" key="8">
    <source>
        <dbReference type="RuleBase" id="RU003953"/>
    </source>
</evidence>
<dbReference type="Gene3D" id="3.30.460.10">
    <property type="entry name" value="Beta Polymerase, domain 2"/>
    <property type="match status" value="1"/>
</dbReference>
<dbReference type="PROSITE" id="PS51257">
    <property type="entry name" value="PROKAR_LIPOPROTEIN"/>
    <property type="match status" value="1"/>
</dbReference>